<dbReference type="Proteomes" id="UP001612741">
    <property type="component" value="Unassembled WGS sequence"/>
</dbReference>
<sequence>MNITKKLLIAGAGAGILLAGGGVAYAAVAAPVAPKVTVEQAIDIAKKQVPGAWVRGVDHDDDGTWEVELVKGGTEHDITLDAATGKVRSNKSGTADDD</sequence>
<evidence type="ECO:0000259" key="2">
    <source>
        <dbReference type="Pfam" id="PF03413"/>
    </source>
</evidence>
<organism evidence="3 4">
    <name type="scientific">Nonomuraea typhae</name>
    <dbReference type="NCBI Taxonomy" id="2603600"/>
    <lineage>
        <taxon>Bacteria</taxon>
        <taxon>Bacillati</taxon>
        <taxon>Actinomycetota</taxon>
        <taxon>Actinomycetes</taxon>
        <taxon>Streptosporangiales</taxon>
        <taxon>Streptosporangiaceae</taxon>
        <taxon>Nonomuraea</taxon>
    </lineage>
</organism>
<accession>A0ABW7YRY7</accession>
<keyword evidence="1" id="KW-0732">Signal</keyword>
<dbReference type="InterPro" id="IPR025711">
    <property type="entry name" value="PepSY"/>
</dbReference>
<dbReference type="Pfam" id="PF03413">
    <property type="entry name" value="PepSY"/>
    <property type="match status" value="1"/>
</dbReference>
<feature type="chain" id="PRO_5045301795" evidence="1">
    <location>
        <begin position="27"/>
        <end position="98"/>
    </location>
</feature>
<dbReference type="EMBL" id="JBITGY010000003">
    <property type="protein sequence ID" value="MFI6498452.1"/>
    <property type="molecule type" value="Genomic_DNA"/>
</dbReference>
<protein>
    <submittedName>
        <fullName evidence="3">PepSY domain-containing protein</fullName>
    </submittedName>
</protein>
<dbReference type="RefSeq" id="WP_397081696.1">
    <property type="nucleotide sequence ID" value="NZ_JBITGY010000003.1"/>
</dbReference>
<name>A0ABW7YRY7_9ACTN</name>
<feature type="domain" description="PepSY" evidence="2">
    <location>
        <begin position="35"/>
        <end position="89"/>
    </location>
</feature>
<gene>
    <name evidence="3" type="ORF">ACIBG2_13750</name>
</gene>
<feature type="signal peptide" evidence="1">
    <location>
        <begin position="1"/>
        <end position="26"/>
    </location>
</feature>
<proteinExistence type="predicted"/>
<evidence type="ECO:0000313" key="3">
    <source>
        <dbReference type="EMBL" id="MFI6498452.1"/>
    </source>
</evidence>
<evidence type="ECO:0000313" key="4">
    <source>
        <dbReference type="Proteomes" id="UP001612741"/>
    </source>
</evidence>
<reference evidence="3 4" key="1">
    <citation type="submission" date="2024-10" db="EMBL/GenBank/DDBJ databases">
        <title>The Natural Products Discovery Center: Release of the First 8490 Sequenced Strains for Exploring Actinobacteria Biosynthetic Diversity.</title>
        <authorList>
            <person name="Kalkreuter E."/>
            <person name="Kautsar S.A."/>
            <person name="Yang D."/>
            <person name="Bader C.D."/>
            <person name="Teijaro C.N."/>
            <person name="Fluegel L."/>
            <person name="Davis C.M."/>
            <person name="Simpson J.R."/>
            <person name="Lauterbach L."/>
            <person name="Steele A.D."/>
            <person name="Gui C."/>
            <person name="Meng S."/>
            <person name="Li G."/>
            <person name="Viehrig K."/>
            <person name="Ye F."/>
            <person name="Su P."/>
            <person name="Kiefer A.F."/>
            <person name="Nichols A."/>
            <person name="Cepeda A.J."/>
            <person name="Yan W."/>
            <person name="Fan B."/>
            <person name="Jiang Y."/>
            <person name="Adhikari A."/>
            <person name="Zheng C.-J."/>
            <person name="Schuster L."/>
            <person name="Cowan T.M."/>
            <person name="Smanski M.J."/>
            <person name="Chevrette M.G."/>
            <person name="De Carvalho L.P.S."/>
            <person name="Shen B."/>
        </authorList>
    </citation>
    <scope>NUCLEOTIDE SEQUENCE [LARGE SCALE GENOMIC DNA]</scope>
    <source>
        <strain evidence="3 4">NPDC050545</strain>
    </source>
</reference>
<dbReference type="Gene3D" id="3.10.450.40">
    <property type="match status" value="1"/>
</dbReference>
<evidence type="ECO:0000256" key="1">
    <source>
        <dbReference type="SAM" id="SignalP"/>
    </source>
</evidence>
<comment type="caution">
    <text evidence="3">The sequence shown here is derived from an EMBL/GenBank/DDBJ whole genome shotgun (WGS) entry which is preliminary data.</text>
</comment>
<keyword evidence="4" id="KW-1185">Reference proteome</keyword>